<keyword evidence="7" id="KW-1185">Reference proteome</keyword>
<feature type="coiled-coil region" evidence="3">
    <location>
        <begin position="46"/>
        <end position="73"/>
    </location>
</feature>
<keyword evidence="2" id="KW-0479">Metal-binding</keyword>
<keyword evidence="1" id="KW-0064">Aspartyl protease</keyword>
<comment type="caution">
    <text evidence="6">The sequence shown here is derived from an EMBL/GenBank/DDBJ whole genome shotgun (WGS) entry which is preliminary data.</text>
</comment>
<evidence type="ECO:0000313" key="7">
    <source>
        <dbReference type="Proteomes" id="UP000789405"/>
    </source>
</evidence>
<dbReference type="Proteomes" id="UP000789405">
    <property type="component" value="Unassembled WGS sequence"/>
</dbReference>
<feature type="non-terminal residue" evidence="6">
    <location>
        <position position="1"/>
    </location>
</feature>
<feature type="non-terminal residue" evidence="6">
    <location>
        <position position="569"/>
    </location>
</feature>
<accession>A0A9N9JGM4</accession>
<dbReference type="GO" id="GO:0008270">
    <property type="term" value="F:zinc ion binding"/>
    <property type="evidence" value="ECO:0007669"/>
    <property type="project" value="UniProtKB-KW"/>
</dbReference>
<dbReference type="InterPro" id="IPR021109">
    <property type="entry name" value="Peptidase_aspartic_dom_sf"/>
</dbReference>
<dbReference type="SUPFAM" id="SSF50630">
    <property type="entry name" value="Acid proteases"/>
    <property type="match status" value="1"/>
</dbReference>
<dbReference type="PANTHER" id="PTHR12917">
    <property type="entry name" value="ASPARTYL PROTEASE DDI-RELATED"/>
    <property type="match status" value="1"/>
</dbReference>
<evidence type="ECO:0000256" key="1">
    <source>
        <dbReference type="ARBA" id="ARBA00022750"/>
    </source>
</evidence>
<reference evidence="6" key="1">
    <citation type="submission" date="2021-06" db="EMBL/GenBank/DDBJ databases">
        <authorList>
            <person name="Kallberg Y."/>
            <person name="Tangrot J."/>
            <person name="Rosling A."/>
        </authorList>
    </citation>
    <scope>NUCLEOTIDE SEQUENCE</scope>
    <source>
        <strain evidence="6">MA453B</strain>
    </source>
</reference>
<proteinExistence type="predicted"/>
<keyword evidence="1" id="KW-0645">Protease</keyword>
<dbReference type="SMART" id="SM00343">
    <property type="entry name" value="ZnF_C2HC"/>
    <property type="match status" value="1"/>
</dbReference>
<dbReference type="OrthoDB" id="2489811at2759"/>
<keyword evidence="1" id="KW-0378">Hydrolase</keyword>
<dbReference type="PROSITE" id="PS00141">
    <property type="entry name" value="ASP_PROTEASE"/>
    <property type="match status" value="1"/>
</dbReference>
<dbReference type="InterPro" id="IPR036875">
    <property type="entry name" value="Znf_CCHC_sf"/>
</dbReference>
<dbReference type="GO" id="GO:0004190">
    <property type="term" value="F:aspartic-type endopeptidase activity"/>
    <property type="evidence" value="ECO:0007669"/>
    <property type="project" value="UniProtKB-KW"/>
</dbReference>
<dbReference type="EMBL" id="CAJVPY010020929">
    <property type="protein sequence ID" value="CAG8777613.1"/>
    <property type="molecule type" value="Genomic_DNA"/>
</dbReference>
<gene>
    <name evidence="6" type="ORF">DERYTH_LOCUS19300</name>
</gene>
<feature type="domain" description="CCHC-type" evidence="5">
    <location>
        <begin position="198"/>
        <end position="212"/>
    </location>
</feature>
<evidence type="ECO:0000259" key="5">
    <source>
        <dbReference type="PROSITE" id="PS50158"/>
    </source>
</evidence>
<dbReference type="PANTHER" id="PTHR12917:SF18">
    <property type="entry name" value="DNA DAMAGE-INDUCIBLE PROTEIN 1-LIKE"/>
    <property type="match status" value="1"/>
</dbReference>
<keyword evidence="2" id="KW-0863">Zinc-finger</keyword>
<keyword evidence="3" id="KW-0175">Coiled coil</keyword>
<keyword evidence="2" id="KW-0862">Zinc</keyword>
<organism evidence="6 7">
    <name type="scientific">Dentiscutata erythropus</name>
    <dbReference type="NCBI Taxonomy" id="1348616"/>
    <lineage>
        <taxon>Eukaryota</taxon>
        <taxon>Fungi</taxon>
        <taxon>Fungi incertae sedis</taxon>
        <taxon>Mucoromycota</taxon>
        <taxon>Glomeromycotina</taxon>
        <taxon>Glomeromycetes</taxon>
        <taxon>Diversisporales</taxon>
        <taxon>Gigasporaceae</taxon>
        <taxon>Dentiscutata</taxon>
    </lineage>
</organism>
<evidence type="ECO:0000256" key="2">
    <source>
        <dbReference type="PROSITE-ProRule" id="PRU00047"/>
    </source>
</evidence>
<dbReference type="PROSITE" id="PS50158">
    <property type="entry name" value="ZF_CCHC"/>
    <property type="match status" value="1"/>
</dbReference>
<dbReference type="Gene3D" id="2.40.70.10">
    <property type="entry name" value="Acid Proteases"/>
    <property type="match status" value="1"/>
</dbReference>
<feature type="region of interest" description="Disordered" evidence="4">
    <location>
        <begin position="269"/>
        <end position="291"/>
    </location>
</feature>
<protein>
    <submittedName>
        <fullName evidence="6">18196_t:CDS:1</fullName>
    </submittedName>
</protein>
<name>A0A9N9JGM4_9GLOM</name>
<dbReference type="Pfam" id="PF08284">
    <property type="entry name" value="RVP_2"/>
    <property type="match status" value="1"/>
</dbReference>
<dbReference type="SUPFAM" id="SSF57756">
    <property type="entry name" value="Retrovirus zinc finger-like domains"/>
    <property type="match status" value="1"/>
</dbReference>
<dbReference type="InterPro" id="IPR001878">
    <property type="entry name" value="Znf_CCHC"/>
</dbReference>
<evidence type="ECO:0000256" key="3">
    <source>
        <dbReference type="SAM" id="Coils"/>
    </source>
</evidence>
<sequence>EFNRSAKINQYTDEYKLRVVSGYLQGAAGQWFSETQGERNPILHWNEREQMKVQKLGETVEQYANDVKKLIKRIDGENRWSNDEKVWHFLKGLRKDIAYQARPLILSRENSTLESAVRIAKQFEENVQTFPEAAGYGVSSFANIPFTPVHNKTGDKEEAMERVSDKPANTFHGRPNYFLDDRERNMRNRSSNVSNSPRCYACGQTGHMAQGCSTRIDYQRNATDFWEQEQNKPERPQVDAATRQTPLQTFQSGGTGKTDVAAGGDVEIKGVQGNSEGTLTEEKEESASSPTTIHRQLMGLPLYHNEVRKALVPRRAKVTKTANHTKVEGNTPMICKAQVAGWKVDIILDSGSSISIISENFMKSLGRKINKSSDKKIISIHGERRSSMGVVTQVQVKLGSVTVATDMEVISATGYALVLGTNWLRKANTIINYQECKLTLKNDENTVEIPCRNTNTIILENDDDTDSGKMDTEEDEEKANFVGLTYNLPRQEVNVTLEGIRTNLEYITWEIYDYLTYCLDVIRRKRHKQEQRKAAGLNTYCWCDKYLKTKEDKCKECGERLQSWEAVSM</sequence>
<evidence type="ECO:0000313" key="6">
    <source>
        <dbReference type="EMBL" id="CAG8777613.1"/>
    </source>
</evidence>
<dbReference type="AlphaFoldDB" id="A0A9N9JGM4"/>
<dbReference type="InterPro" id="IPR001969">
    <property type="entry name" value="Aspartic_peptidase_AS"/>
</dbReference>
<dbReference type="GO" id="GO:0003676">
    <property type="term" value="F:nucleic acid binding"/>
    <property type="evidence" value="ECO:0007669"/>
    <property type="project" value="InterPro"/>
</dbReference>
<dbReference type="Gene3D" id="4.10.60.10">
    <property type="entry name" value="Zinc finger, CCHC-type"/>
    <property type="match status" value="1"/>
</dbReference>
<dbReference type="GO" id="GO:0006508">
    <property type="term" value="P:proteolysis"/>
    <property type="evidence" value="ECO:0007669"/>
    <property type="project" value="InterPro"/>
</dbReference>
<evidence type="ECO:0000256" key="4">
    <source>
        <dbReference type="SAM" id="MobiDB-lite"/>
    </source>
</evidence>